<evidence type="ECO:0000256" key="1">
    <source>
        <dbReference type="SAM" id="MobiDB-lite"/>
    </source>
</evidence>
<protein>
    <submittedName>
        <fullName evidence="2">Uncharacterized protein</fullName>
    </submittedName>
</protein>
<feature type="region of interest" description="Disordered" evidence="1">
    <location>
        <begin position="1"/>
        <end position="26"/>
    </location>
</feature>
<keyword evidence="3" id="KW-1185">Reference proteome</keyword>
<dbReference type="AlphaFoldDB" id="A0A484LPX5"/>
<proteinExistence type="predicted"/>
<reference evidence="2 3" key="1">
    <citation type="submission" date="2018-04" db="EMBL/GenBank/DDBJ databases">
        <authorList>
            <person name="Vogel A."/>
        </authorList>
    </citation>
    <scope>NUCLEOTIDE SEQUENCE [LARGE SCALE GENOMIC DNA]</scope>
</reference>
<evidence type="ECO:0000313" key="3">
    <source>
        <dbReference type="Proteomes" id="UP000595140"/>
    </source>
</evidence>
<organism evidence="2 3">
    <name type="scientific">Cuscuta campestris</name>
    <dbReference type="NCBI Taxonomy" id="132261"/>
    <lineage>
        <taxon>Eukaryota</taxon>
        <taxon>Viridiplantae</taxon>
        <taxon>Streptophyta</taxon>
        <taxon>Embryophyta</taxon>
        <taxon>Tracheophyta</taxon>
        <taxon>Spermatophyta</taxon>
        <taxon>Magnoliopsida</taxon>
        <taxon>eudicotyledons</taxon>
        <taxon>Gunneridae</taxon>
        <taxon>Pentapetalae</taxon>
        <taxon>asterids</taxon>
        <taxon>lamiids</taxon>
        <taxon>Solanales</taxon>
        <taxon>Convolvulaceae</taxon>
        <taxon>Cuscuteae</taxon>
        <taxon>Cuscuta</taxon>
        <taxon>Cuscuta subgen. Grammica</taxon>
        <taxon>Cuscuta sect. Cleistogrammica</taxon>
    </lineage>
</organism>
<name>A0A484LPX5_9ASTE</name>
<dbReference type="PANTHER" id="PTHR37202">
    <property type="entry name" value="ANKYRIN REPEAT PROTEIN"/>
    <property type="match status" value="1"/>
</dbReference>
<sequence>MSGKEVREYTNLSDPKDKKWGKNKDKVDDEDITFQRMVSKCLERLFSQGMVQPSN</sequence>
<dbReference type="PANTHER" id="PTHR37202:SF1">
    <property type="entry name" value="ANKYRIN REPEAT PROTEIN"/>
    <property type="match status" value="1"/>
</dbReference>
<dbReference type="Proteomes" id="UP000595140">
    <property type="component" value="Unassembled WGS sequence"/>
</dbReference>
<accession>A0A484LPX5</accession>
<feature type="non-terminal residue" evidence="2">
    <location>
        <position position="55"/>
    </location>
</feature>
<gene>
    <name evidence="2" type="ORF">CCAM_LOCUS19754</name>
</gene>
<dbReference type="EMBL" id="OOIL02001766">
    <property type="protein sequence ID" value="VFQ77978.1"/>
    <property type="molecule type" value="Genomic_DNA"/>
</dbReference>
<evidence type="ECO:0000313" key="2">
    <source>
        <dbReference type="EMBL" id="VFQ77978.1"/>
    </source>
</evidence>